<evidence type="ECO:0008006" key="3">
    <source>
        <dbReference type="Google" id="ProtNLM"/>
    </source>
</evidence>
<dbReference type="Gene3D" id="1.25.40.20">
    <property type="entry name" value="Ankyrin repeat-containing domain"/>
    <property type="match status" value="1"/>
</dbReference>
<sequence>MEIDWAAVGLHLERDVECSHQHWRGSVRGREQGRRCFGGGEEGGVSREAHVPKAVAVARDRWDAVWYLVGAGFSTKRAVDVACMFDAKLDRIWSLNSLGHDGMATAAAIHYAAFWNRVPLVRLLHSRGLAVVSGGLMVRTCTKKWCQMIACLIDIGAPVPDGIGDDAAKQDDVSFVTFLHEIAPPNLFTARAMDGAAESSLKIVRFLHESRSEGCTRQAMDGAAGAGRLDVVRFLYRHRSEGCTPQAMDSAAGAGHLDVVRFHEHRSEGCTQRAVDSAARSGRFNIVRFLRCHRSEGYTPQTIDSAAGAGHLDAMDDAAKAGRLDIVRFFHEHLSEGCTTAAMDEAVGSWSMHAYLAPSSSWDYYQVRVKPSKTLFSTFKKTAAKVALKIYTTFATTGLNLQIGCERRRATRGLSLFPTHDTRGVQPSMYGTHSVLRRSPPRCLPPHRLDMATSTYASALKLRNLYEAGFRFTDEYFLIALALRGCESDPSLAIGQDQVLGSKGARRSLVLTLTSPPSPLALP</sequence>
<dbReference type="EMBL" id="KZ997807">
    <property type="protein sequence ID" value="RKO86932.1"/>
    <property type="molecule type" value="Genomic_DNA"/>
</dbReference>
<organism evidence="1 2">
    <name type="scientific">Blyttiomyces helicus</name>
    <dbReference type="NCBI Taxonomy" id="388810"/>
    <lineage>
        <taxon>Eukaryota</taxon>
        <taxon>Fungi</taxon>
        <taxon>Fungi incertae sedis</taxon>
        <taxon>Chytridiomycota</taxon>
        <taxon>Chytridiomycota incertae sedis</taxon>
        <taxon>Chytridiomycetes</taxon>
        <taxon>Chytridiomycetes incertae sedis</taxon>
        <taxon>Blyttiomyces</taxon>
    </lineage>
</organism>
<protein>
    <recommendedName>
        <fullName evidence="3">Ankyrin repeat-containing domain protein</fullName>
    </recommendedName>
</protein>
<evidence type="ECO:0000313" key="1">
    <source>
        <dbReference type="EMBL" id="RKO86932.1"/>
    </source>
</evidence>
<reference evidence="2" key="1">
    <citation type="journal article" date="2018" name="Nat. Microbiol.">
        <title>Leveraging single-cell genomics to expand the fungal tree of life.</title>
        <authorList>
            <person name="Ahrendt S.R."/>
            <person name="Quandt C.A."/>
            <person name="Ciobanu D."/>
            <person name="Clum A."/>
            <person name="Salamov A."/>
            <person name="Andreopoulos B."/>
            <person name="Cheng J.F."/>
            <person name="Woyke T."/>
            <person name="Pelin A."/>
            <person name="Henrissat B."/>
            <person name="Reynolds N.K."/>
            <person name="Benny G.L."/>
            <person name="Smith M.E."/>
            <person name="James T.Y."/>
            <person name="Grigoriev I.V."/>
        </authorList>
    </citation>
    <scope>NUCLEOTIDE SEQUENCE [LARGE SCALE GENOMIC DNA]</scope>
</reference>
<evidence type="ECO:0000313" key="2">
    <source>
        <dbReference type="Proteomes" id="UP000269721"/>
    </source>
</evidence>
<name>A0A4P9W4T4_9FUNG</name>
<keyword evidence="2" id="KW-1185">Reference proteome</keyword>
<dbReference type="PANTHER" id="PTHR46586:SF3">
    <property type="entry name" value="ANKYRIN REPEAT-CONTAINING PROTEIN"/>
    <property type="match status" value="1"/>
</dbReference>
<dbReference type="InterPro" id="IPR052050">
    <property type="entry name" value="SecEffector_AnkRepeat"/>
</dbReference>
<dbReference type="SUPFAM" id="SSF48403">
    <property type="entry name" value="Ankyrin repeat"/>
    <property type="match status" value="1"/>
</dbReference>
<proteinExistence type="predicted"/>
<gene>
    <name evidence="1" type="ORF">BDK51DRAFT_50159</name>
</gene>
<dbReference type="InterPro" id="IPR036770">
    <property type="entry name" value="Ankyrin_rpt-contain_sf"/>
</dbReference>
<dbReference type="PANTHER" id="PTHR46586">
    <property type="entry name" value="ANKYRIN REPEAT-CONTAINING PROTEIN"/>
    <property type="match status" value="1"/>
</dbReference>
<dbReference type="OrthoDB" id="194358at2759"/>
<accession>A0A4P9W4T4</accession>
<dbReference type="Proteomes" id="UP000269721">
    <property type="component" value="Unassembled WGS sequence"/>
</dbReference>
<dbReference type="AlphaFoldDB" id="A0A4P9W4T4"/>